<dbReference type="Gene3D" id="1.10.287.470">
    <property type="entry name" value="Helix hairpin bin"/>
    <property type="match status" value="1"/>
</dbReference>
<keyword evidence="4" id="KW-0732">Signal</keyword>
<dbReference type="GO" id="GO:0022857">
    <property type="term" value="F:transmembrane transporter activity"/>
    <property type="evidence" value="ECO:0007669"/>
    <property type="project" value="InterPro"/>
</dbReference>
<dbReference type="InterPro" id="IPR058624">
    <property type="entry name" value="MdtA-like_HH"/>
</dbReference>
<dbReference type="Gene3D" id="2.40.50.100">
    <property type="match status" value="1"/>
</dbReference>
<dbReference type="Pfam" id="PF25967">
    <property type="entry name" value="RND-MFP_C"/>
    <property type="match status" value="1"/>
</dbReference>
<dbReference type="PANTHER" id="PTHR30158">
    <property type="entry name" value="ACRA/E-RELATED COMPONENT OF DRUG EFFLUX TRANSPORTER"/>
    <property type="match status" value="1"/>
</dbReference>
<feature type="domain" description="Multidrug resistance protein MdtA-like alpha-helical hairpin" evidence="5">
    <location>
        <begin position="105"/>
        <end position="172"/>
    </location>
</feature>
<feature type="signal peptide" evidence="4">
    <location>
        <begin position="1"/>
        <end position="28"/>
    </location>
</feature>
<dbReference type="Pfam" id="PF25944">
    <property type="entry name" value="Beta-barrel_RND"/>
    <property type="match status" value="1"/>
</dbReference>
<feature type="domain" description="Multidrug resistance protein MdtA-like C-terminal permuted SH3" evidence="8">
    <location>
        <begin position="298"/>
        <end position="359"/>
    </location>
</feature>
<reference evidence="9 10" key="1">
    <citation type="submission" date="2016-10" db="EMBL/GenBank/DDBJ databases">
        <authorList>
            <person name="de Groot N.N."/>
        </authorList>
    </citation>
    <scope>NUCLEOTIDE SEQUENCE [LARGE SCALE GENOMIC DNA]</scope>
    <source>
        <strain evidence="9 10">DSM 14789</strain>
    </source>
</reference>
<sequence length="412" mass="44951">MKKPLPTLRSTLLTFSFLLAFSIPLAQAQQASSPAVEVGVAQVVQHKITEWDEFTGRLEAPESVEIRPRVSGFIDTVNFDAGSTVQKGDVLFEIDPRPFEVEVRRLEAEFEQAQANLERAANEARRGERLKASNAISTERAEARISEAQQARAQVAAIGAELDAARLELSFTQVRAPIDGHIGRAEVTAGNLVGAGQTLLTTLVSTDRVYAYFNLDERTYLEYQALIQQGERGQASPVYLGLAGEPGYPHLGHIDFIDNQVDPMTGTIRGRAVFDNDAGLFTPGLFARLKLVGSARYDAVLIQETAVGTDLDHKFVLVLDDQQKVSYRQVELGPKVAGLRIVRDGLAPGDRIVVNGLQRVRSGMTVSPEIVPMANAATLARLERQQQRVEAALAASRVLNDNDRLTASATPR</sequence>
<accession>A0A1G9GXC9</accession>
<dbReference type="InterPro" id="IPR058625">
    <property type="entry name" value="MdtA-like_BSH"/>
</dbReference>
<dbReference type="STRING" id="119000.SAMN05661010_00854"/>
<dbReference type="Pfam" id="PF25876">
    <property type="entry name" value="HH_MFP_RND"/>
    <property type="match status" value="1"/>
</dbReference>
<evidence type="ECO:0000256" key="3">
    <source>
        <dbReference type="SAM" id="Coils"/>
    </source>
</evidence>
<dbReference type="PANTHER" id="PTHR30158:SF26">
    <property type="entry name" value="RESISTANCE-NODULATION-CELL DIVISION (RND) MULTIDRUG EFFLUX MEMBRANE FUSION PROTEIN MEXE"/>
    <property type="match status" value="1"/>
</dbReference>
<evidence type="ECO:0000259" key="6">
    <source>
        <dbReference type="Pfam" id="PF25917"/>
    </source>
</evidence>
<dbReference type="Gene3D" id="2.40.30.170">
    <property type="match status" value="1"/>
</dbReference>
<dbReference type="Pfam" id="PF25917">
    <property type="entry name" value="BSH_RND"/>
    <property type="match status" value="1"/>
</dbReference>
<evidence type="ECO:0000259" key="5">
    <source>
        <dbReference type="Pfam" id="PF25876"/>
    </source>
</evidence>
<organism evidence="9 10">
    <name type="scientific">Modicisalibacter muralis</name>
    <dbReference type="NCBI Taxonomy" id="119000"/>
    <lineage>
        <taxon>Bacteria</taxon>
        <taxon>Pseudomonadati</taxon>
        <taxon>Pseudomonadota</taxon>
        <taxon>Gammaproteobacteria</taxon>
        <taxon>Oceanospirillales</taxon>
        <taxon>Halomonadaceae</taxon>
        <taxon>Modicisalibacter</taxon>
    </lineage>
</organism>
<protein>
    <submittedName>
        <fullName evidence="9">Membrane fusion protein, multidrug efflux system</fullName>
    </submittedName>
</protein>
<dbReference type="OrthoDB" id="9800613at2"/>
<dbReference type="InterPro" id="IPR058627">
    <property type="entry name" value="MdtA-like_C"/>
</dbReference>
<evidence type="ECO:0000259" key="7">
    <source>
        <dbReference type="Pfam" id="PF25944"/>
    </source>
</evidence>
<keyword evidence="10" id="KW-1185">Reference proteome</keyword>
<keyword evidence="3" id="KW-0175">Coiled coil</keyword>
<dbReference type="FunFam" id="2.40.420.20:FF:000001">
    <property type="entry name" value="Efflux RND transporter periplasmic adaptor subunit"/>
    <property type="match status" value="1"/>
</dbReference>
<evidence type="ECO:0000256" key="4">
    <source>
        <dbReference type="SAM" id="SignalP"/>
    </source>
</evidence>
<dbReference type="AlphaFoldDB" id="A0A1G9GXC9"/>
<dbReference type="Proteomes" id="UP000198654">
    <property type="component" value="Unassembled WGS sequence"/>
</dbReference>
<dbReference type="SUPFAM" id="SSF111369">
    <property type="entry name" value="HlyD-like secretion proteins"/>
    <property type="match status" value="1"/>
</dbReference>
<dbReference type="GO" id="GO:0046677">
    <property type="term" value="P:response to antibiotic"/>
    <property type="evidence" value="ECO:0007669"/>
    <property type="project" value="TreeGrafter"/>
</dbReference>
<feature type="domain" description="Multidrug resistance protein MdtA-like barrel-sandwich hybrid" evidence="6">
    <location>
        <begin position="63"/>
        <end position="201"/>
    </location>
</feature>
<comment type="subcellular location">
    <subcellularLocation>
        <location evidence="1">Cell inner membrane</location>
        <topology evidence="1">Lipid-anchor</topology>
    </subcellularLocation>
</comment>
<name>A0A1G9GXC9_9GAMM</name>
<evidence type="ECO:0000313" key="10">
    <source>
        <dbReference type="Proteomes" id="UP000198654"/>
    </source>
</evidence>
<comment type="similarity">
    <text evidence="2">Belongs to the membrane fusion protein (MFP) (TC 8.A.1) family.</text>
</comment>
<dbReference type="EMBL" id="FNGI01000001">
    <property type="protein sequence ID" value="SDL05370.1"/>
    <property type="molecule type" value="Genomic_DNA"/>
</dbReference>
<dbReference type="GO" id="GO:0005886">
    <property type="term" value="C:plasma membrane"/>
    <property type="evidence" value="ECO:0007669"/>
    <property type="project" value="UniProtKB-SubCell"/>
</dbReference>
<gene>
    <name evidence="9" type="ORF">SAMN05661010_00854</name>
</gene>
<feature type="chain" id="PRO_5011632581" evidence="4">
    <location>
        <begin position="29"/>
        <end position="412"/>
    </location>
</feature>
<dbReference type="Gene3D" id="2.40.420.20">
    <property type="match status" value="1"/>
</dbReference>
<dbReference type="InterPro" id="IPR006143">
    <property type="entry name" value="RND_pump_MFP"/>
</dbReference>
<proteinExistence type="inferred from homology"/>
<evidence type="ECO:0000256" key="1">
    <source>
        <dbReference type="ARBA" id="ARBA00004519"/>
    </source>
</evidence>
<evidence type="ECO:0000256" key="2">
    <source>
        <dbReference type="ARBA" id="ARBA00009477"/>
    </source>
</evidence>
<evidence type="ECO:0000313" key="9">
    <source>
        <dbReference type="EMBL" id="SDL05370.1"/>
    </source>
</evidence>
<evidence type="ECO:0000259" key="8">
    <source>
        <dbReference type="Pfam" id="PF25967"/>
    </source>
</evidence>
<dbReference type="NCBIfam" id="TIGR01730">
    <property type="entry name" value="RND_mfp"/>
    <property type="match status" value="1"/>
</dbReference>
<feature type="domain" description="Multidrug resistance protein MdtA-like beta-barrel" evidence="7">
    <location>
        <begin position="225"/>
        <end position="291"/>
    </location>
</feature>
<dbReference type="InterPro" id="IPR058626">
    <property type="entry name" value="MdtA-like_b-barrel"/>
</dbReference>
<feature type="coiled-coil region" evidence="3">
    <location>
        <begin position="103"/>
        <end position="168"/>
    </location>
</feature>
<dbReference type="RefSeq" id="WP_089725776.1">
    <property type="nucleotide sequence ID" value="NZ_FNGI01000001.1"/>
</dbReference>